<evidence type="ECO:0000256" key="1">
    <source>
        <dbReference type="ARBA" id="ARBA00022801"/>
    </source>
</evidence>
<keyword evidence="1 4" id="KW-0378">Hydrolase</keyword>
<keyword evidence="5" id="KW-1185">Reference proteome</keyword>
<dbReference type="PANTHER" id="PTHR12304:SF4">
    <property type="entry name" value="URIDINE NUCLEOSIDASE"/>
    <property type="match status" value="1"/>
</dbReference>
<dbReference type="Proteomes" id="UP000192674">
    <property type="component" value="Unassembled WGS sequence"/>
</dbReference>
<evidence type="ECO:0000313" key="4">
    <source>
        <dbReference type="EMBL" id="SMC92913.1"/>
    </source>
</evidence>
<gene>
    <name evidence="4" type="ORF">SAMN05661093_02902</name>
</gene>
<organism evidence="4 5">
    <name type="scientific">Kibdelosporangium aridum</name>
    <dbReference type="NCBI Taxonomy" id="2030"/>
    <lineage>
        <taxon>Bacteria</taxon>
        <taxon>Bacillati</taxon>
        <taxon>Actinomycetota</taxon>
        <taxon>Actinomycetes</taxon>
        <taxon>Pseudonocardiales</taxon>
        <taxon>Pseudonocardiaceae</taxon>
        <taxon>Kibdelosporangium</taxon>
    </lineage>
</organism>
<dbReference type="GO" id="GO:0006152">
    <property type="term" value="P:purine nucleoside catabolic process"/>
    <property type="evidence" value="ECO:0007669"/>
    <property type="project" value="TreeGrafter"/>
</dbReference>
<dbReference type="GO" id="GO:0005829">
    <property type="term" value="C:cytosol"/>
    <property type="evidence" value="ECO:0007669"/>
    <property type="project" value="TreeGrafter"/>
</dbReference>
<dbReference type="PANTHER" id="PTHR12304">
    <property type="entry name" value="INOSINE-URIDINE PREFERRING NUCLEOSIDE HYDROLASE"/>
    <property type="match status" value="1"/>
</dbReference>
<dbReference type="GO" id="GO:0008477">
    <property type="term" value="F:purine nucleosidase activity"/>
    <property type="evidence" value="ECO:0007669"/>
    <property type="project" value="TreeGrafter"/>
</dbReference>
<dbReference type="SUPFAM" id="SSF53590">
    <property type="entry name" value="Nucleoside hydrolase"/>
    <property type="match status" value="1"/>
</dbReference>
<dbReference type="RefSeq" id="WP_084426754.1">
    <property type="nucleotide sequence ID" value="NZ_FWXV01000002.1"/>
</dbReference>
<evidence type="ECO:0000259" key="3">
    <source>
        <dbReference type="Pfam" id="PF01156"/>
    </source>
</evidence>
<dbReference type="CDD" id="cd02650">
    <property type="entry name" value="nuc_hydro_CaPnhB"/>
    <property type="match status" value="1"/>
</dbReference>
<dbReference type="EMBL" id="FWXV01000002">
    <property type="protein sequence ID" value="SMC92913.1"/>
    <property type="molecule type" value="Genomic_DNA"/>
</dbReference>
<keyword evidence="2" id="KW-0326">Glycosidase</keyword>
<sequence length="317" mass="33729">MRIILDTDPGIDDSLAILFLAAQPDIEIVAVGSVHGNVPAPAAAENALRVLDIAGLHNVPVAVGAHRPLAQELRTTEFVHGADGLGGQAGPAPSRRPAGISAAEQIVTLARANPGELTLLALGPLTNVALATLLEPRLPHLLRSVMVLGGALGVPGNVTTHAEANMWHDPEAADLVFDSGFPDMTLVSLDVTEKARADEAWMAALAEISTPRAQFASALLKHYSDFYSRMFGFRTCTIHDPLAAVLLQDPTLAEYKEVVVTVELRGTHTRGQLITDWRNIVDDSDIESKAGQGRTPVRAATSVNTEAFLTRLFEALK</sequence>
<dbReference type="InterPro" id="IPR001910">
    <property type="entry name" value="Inosine/uridine_hydrolase_dom"/>
</dbReference>
<evidence type="ECO:0000256" key="2">
    <source>
        <dbReference type="ARBA" id="ARBA00023295"/>
    </source>
</evidence>
<proteinExistence type="predicted"/>
<name>A0A1Y5XGH6_KIBAR</name>
<reference evidence="4 5" key="1">
    <citation type="submission" date="2017-04" db="EMBL/GenBank/DDBJ databases">
        <authorList>
            <person name="Afonso C.L."/>
            <person name="Miller P.J."/>
            <person name="Scott M.A."/>
            <person name="Spackman E."/>
            <person name="Goraichik I."/>
            <person name="Dimitrov K.M."/>
            <person name="Suarez D.L."/>
            <person name="Swayne D.E."/>
        </authorList>
    </citation>
    <scope>NUCLEOTIDE SEQUENCE [LARGE SCALE GENOMIC DNA]</scope>
    <source>
        <strain evidence="4 5">DSM 43828</strain>
    </source>
</reference>
<evidence type="ECO:0000313" key="5">
    <source>
        <dbReference type="Proteomes" id="UP000192674"/>
    </source>
</evidence>
<dbReference type="InterPro" id="IPR036452">
    <property type="entry name" value="Ribo_hydro-like"/>
</dbReference>
<feature type="domain" description="Inosine/uridine-preferring nucleoside hydrolase" evidence="3">
    <location>
        <begin position="3"/>
        <end position="309"/>
    </location>
</feature>
<dbReference type="OrthoDB" id="9797882at2"/>
<accession>A0A1Y5XGH6</accession>
<dbReference type="AlphaFoldDB" id="A0A1Y5XGH6"/>
<dbReference type="Pfam" id="PF01156">
    <property type="entry name" value="IU_nuc_hydro"/>
    <property type="match status" value="1"/>
</dbReference>
<dbReference type="Gene3D" id="3.90.245.10">
    <property type="entry name" value="Ribonucleoside hydrolase-like"/>
    <property type="match status" value="1"/>
</dbReference>
<protein>
    <submittedName>
        <fullName evidence="4">Inosine-uridine nucleoside N-ribohydrolase</fullName>
    </submittedName>
</protein>
<dbReference type="InterPro" id="IPR023186">
    <property type="entry name" value="IUNH"/>
</dbReference>